<evidence type="ECO:0000313" key="4">
    <source>
        <dbReference type="Proteomes" id="UP001139447"/>
    </source>
</evidence>
<evidence type="ECO:0000313" key="3">
    <source>
        <dbReference type="EMBL" id="MCJ0764564.1"/>
    </source>
</evidence>
<dbReference type="GO" id="GO:0035312">
    <property type="term" value="F:5'-3' DNA exonuclease activity"/>
    <property type="evidence" value="ECO:0007669"/>
    <property type="project" value="TreeGrafter"/>
</dbReference>
<dbReference type="GO" id="GO:0004534">
    <property type="term" value="F:5'-3' RNA exonuclease activity"/>
    <property type="evidence" value="ECO:0007669"/>
    <property type="project" value="TreeGrafter"/>
</dbReference>
<feature type="domain" description="Polymerase/histidinol phosphatase N-terminal" evidence="2">
    <location>
        <begin position="19"/>
        <end position="91"/>
    </location>
</feature>
<dbReference type="InterPro" id="IPR054787">
    <property type="entry name" value="TrlF_ATPase"/>
</dbReference>
<proteinExistence type="predicted"/>
<dbReference type="SUPFAM" id="SSF89550">
    <property type="entry name" value="PHP domain-like"/>
    <property type="match status" value="1"/>
</dbReference>
<dbReference type="Pfam" id="PF02811">
    <property type="entry name" value="PHP"/>
    <property type="match status" value="1"/>
</dbReference>
<dbReference type="AlphaFoldDB" id="A0A9X1VYM5"/>
<name>A0A9X1VYM5_9BURK</name>
<dbReference type="CDD" id="cd07432">
    <property type="entry name" value="PHP_HisPPase"/>
    <property type="match status" value="1"/>
</dbReference>
<dbReference type="SUPFAM" id="SSF52540">
    <property type="entry name" value="P-loop containing nucleoside triphosphate hydrolases"/>
    <property type="match status" value="1"/>
</dbReference>
<feature type="coiled-coil region" evidence="1">
    <location>
        <begin position="552"/>
        <end position="601"/>
    </location>
</feature>
<dbReference type="CDD" id="cd00267">
    <property type="entry name" value="ABC_ATPase"/>
    <property type="match status" value="1"/>
</dbReference>
<dbReference type="InterPro" id="IPR052018">
    <property type="entry name" value="PHP_domain"/>
</dbReference>
<keyword evidence="1" id="KW-0175">Coiled coil</keyword>
<sequence>MSLLQEIQNESNGALFRRADLHIHSFGEGGSYDVTDASMTPESIVDTAITERLDLIAITDHNNIANVRRALKYADGKGLLVVPGVELSTPQGHLLVYFETADQLQRFFGKLTISDDRKACHNTIPQCLRFAEEFNGFGICAHIELDSGLEKAHPKFDAFKQEVFNCSNLLGLEITNAANGAWFAHDDTDVNRRNCIVTRCATLGLENGVDLAKVMSSDAHTLNALGRNASGNRKLTRLKMEALTFASLRIALKDAAARVRLEDLVPASVPRFVGIKLEGGFLKNQVVHFSPNLTCIIGGRGAGKSTLLESLRAASGNAAESTIIDSEVWPDAISLVYEDEVGERHTLTRSKLCDVMNADPEGPTAVAIESYGQGETADTIQHCDTDPSILLRFLDGFIDFGELRKQDEALRDAILANQTDIETLQQSINQIGPTEKAKGIADTQVAVLKKQNASQVVELEEKLAKERRFRDGLKRNLGELLTSITSSLTGGELRKLTADVDGNGLAVGKAEFEVVKGLVDSLATEIEMLSGQLKQKFIAANDKIAAQLQVWIAREKETQGKIEEIRRELENQNIKLDMAFIRKVTKDAADLQARLTELKKSQPKQQEAFKERKRLIQERAGLRVKIFNARHAFATTMNGNLAAAVVDYWVKFQFYEGLLAPEMEELVKSTMSWRTSQVPRAALIAATLSPAQLLAAVNAKDASALEQLNDADGNRVFSKADAADIIAKLSEWQAKCALERIAFEDRPEIKVTQVVENSDGTKGYRVRDFAKLSLGQQQAILLTVLLFSKSRVPLIIDQPEDNLDGEFIYKTVVRSLRSIKEHRQVIIVTHNPNIAVLGDAELIIPLRGASEVSVIRDRGSIDTTDTKDIVCTILEGSQKAFKRRQEVYGY</sequence>
<protein>
    <submittedName>
        <fullName evidence="3">AAA family ATPase</fullName>
    </submittedName>
</protein>
<dbReference type="GO" id="GO:0005524">
    <property type="term" value="F:ATP binding"/>
    <property type="evidence" value="ECO:0007669"/>
    <property type="project" value="InterPro"/>
</dbReference>
<dbReference type="RefSeq" id="WP_243307226.1">
    <property type="nucleotide sequence ID" value="NZ_JALGBI010000001.1"/>
</dbReference>
<dbReference type="InterPro" id="IPR004013">
    <property type="entry name" value="PHP_dom"/>
</dbReference>
<dbReference type="InterPro" id="IPR016195">
    <property type="entry name" value="Pol/histidinol_Pase-like"/>
</dbReference>
<organism evidence="3 4">
    <name type="scientific">Variovorax terrae</name>
    <dbReference type="NCBI Taxonomy" id="2923278"/>
    <lineage>
        <taxon>Bacteria</taxon>
        <taxon>Pseudomonadati</taxon>
        <taxon>Pseudomonadota</taxon>
        <taxon>Betaproteobacteria</taxon>
        <taxon>Burkholderiales</taxon>
        <taxon>Comamonadaceae</taxon>
        <taxon>Variovorax</taxon>
    </lineage>
</organism>
<gene>
    <name evidence="3" type="ORF">MMF98_15200</name>
</gene>
<evidence type="ECO:0000259" key="2">
    <source>
        <dbReference type="SMART" id="SM00481"/>
    </source>
</evidence>
<dbReference type="PANTHER" id="PTHR42924:SF3">
    <property type="entry name" value="POLYMERASE_HISTIDINOL PHOSPHATASE N-TERMINAL DOMAIN-CONTAINING PROTEIN"/>
    <property type="match status" value="1"/>
</dbReference>
<dbReference type="Gene3D" id="3.40.50.300">
    <property type="entry name" value="P-loop containing nucleotide triphosphate hydrolases"/>
    <property type="match status" value="2"/>
</dbReference>
<dbReference type="InterPro" id="IPR027417">
    <property type="entry name" value="P-loop_NTPase"/>
</dbReference>
<keyword evidence="4" id="KW-1185">Reference proteome</keyword>
<dbReference type="InterPro" id="IPR003141">
    <property type="entry name" value="Pol/His_phosphatase_N"/>
</dbReference>
<dbReference type="InterPro" id="IPR041685">
    <property type="entry name" value="AAA_GajA/Old/RecF-like"/>
</dbReference>
<dbReference type="Proteomes" id="UP001139447">
    <property type="component" value="Unassembled WGS sequence"/>
</dbReference>
<evidence type="ECO:0000256" key="1">
    <source>
        <dbReference type="SAM" id="Coils"/>
    </source>
</evidence>
<dbReference type="Pfam" id="PF13175">
    <property type="entry name" value="AAA_15"/>
    <property type="match status" value="1"/>
</dbReference>
<dbReference type="Gene3D" id="3.20.20.140">
    <property type="entry name" value="Metal-dependent hydrolases"/>
    <property type="match status" value="1"/>
</dbReference>
<dbReference type="SMART" id="SM00481">
    <property type="entry name" value="POLIIIAc"/>
    <property type="match status" value="1"/>
</dbReference>
<dbReference type="EMBL" id="JALGBI010000001">
    <property type="protein sequence ID" value="MCJ0764564.1"/>
    <property type="molecule type" value="Genomic_DNA"/>
</dbReference>
<dbReference type="PANTHER" id="PTHR42924">
    <property type="entry name" value="EXONUCLEASE"/>
    <property type="match status" value="1"/>
</dbReference>
<reference evidence="3" key="1">
    <citation type="submission" date="2022-03" db="EMBL/GenBank/DDBJ databases">
        <authorList>
            <person name="Woo C.Y."/>
        </authorList>
    </citation>
    <scope>NUCLEOTIDE SEQUENCE</scope>
    <source>
        <strain evidence="3">CYS-02</strain>
    </source>
</reference>
<comment type="caution">
    <text evidence="3">The sequence shown here is derived from an EMBL/GenBank/DDBJ whole genome shotgun (WGS) entry which is preliminary data.</text>
</comment>
<dbReference type="NCBIfam" id="NF045780">
    <property type="entry name" value="TrlF_fam_ATP"/>
    <property type="match status" value="1"/>
</dbReference>
<dbReference type="GO" id="GO:0016887">
    <property type="term" value="F:ATP hydrolysis activity"/>
    <property type="evidence" value="ECO:0007669"/>
    <property type="project" value="InterPro"/>
</dbReference>
<accession>A0A9X1VYM5</accession>